<dbReference type="PROSITE" id="PS01186">
    <property type="entry name" value="EGF_2"/>
    <property type="match status" value="5"/>
</dbReference>
<gene>
    <name evidence="5" type="ORF">LSTR_LSTR000363</name>
</gene>
<evidence type="ECO:0000313" key="6">
    <source>
        <dbReference type="Proteomes" id="UP000291343"/>
    </source>
</evidence>
<evidence type="ECO:0000256" key="3">
    <source>
        <dbReference type="SAM" id="SignalP"/>
    </source>
</evidence>
<evidence type="ECO:0000256" key="2">
    <source>
        <dbReference type="SAM" id="MobiDB-lite"/>
    </source>
</evidence>
<evidence type="ECO:0000256" key="1">
    <source>
        <dbReference type="PROSITE-ProRule" id="PRU00076"/>
    </source>
</evidence>
<evidence type="ECO:0000313" key="5">
    <source>
        <dbReference type="EMBL" id="RZF40484.1"/>
    </source>
</evidence>
<feature type="chain" id="PRO_5019730765" description="EGF-like domain-containing protein" evidence="3">
    <location>
        <begin position="22"/>
        <end position="454"/>
    </location>
</feature>
<accession>A0A482X3Y0</accession>
<dbReference type="PROSITE" id="PS50026">
    <property type="entry name" value="EGF_3"/>
    <property type="match status" value="4"/>
</dbReference>
<comment type="caution">
    <text evidence="1">Lacks conserved residue(s) required for the propagation of feature annotation.</text>
</comment>
<feature type="domain" description="EGF-like" evidence="4">
    <location>
        <begin position="232"/>
        <end position="270"/>
    </location>
</feature>
<keyword evidence="3" id="KW-0732">Signal</keyword>
<sequence>MMEVPVLWRLMLLAVLPLINASVDNSTSTPANETSSNETPTSPRPVRSPQNYYSLYSNRLRQPYYRDDSGQDPCFPNPCGSNTQCYVASGRPVCSCLPGYYGDPTNYCQRGECADSNDCPGSRTCRDYRCVDVCAGQCGLNAECYARNHIPVCTCPARYTGDPLVSCRQRDPEELCHPSPCGANTQCKVVNDRPVCTCLPGYFGSPLQGCRHECDSDLDCGPSQACSNFKCTSPCSTGACAPNANCEVRNHRAICSCPPGYFGDPFVSCSAECVVHEDCPYNKPMCSASRCVNPCQGQCGQNADCNVRDRTRAICSCPKDMTGDPFVYCRPFEKRDLCEPNPCGINTKCQPGYDQSGKERPVCSCLPGYVGNALSGCQRGECQSDSECRSDQNCINYECKPVCANQCGVDAICNARNHVAVCTCPPGFSGNALNRCYRDTSSSRNAYSRSRYYY</sequence>
<feature type="region of interest" description="Disordered" evidence="2">
    <location>
        <begin position="24"/>
        <end position="49"/>
    </location>
</feature>
<comment type="caution">
    <text evidence="5">The sequence shown here is derived from an EMBL/GenBank/DDBJ whole genome shotgun (WGS) entry which is preliminary data.</text>
</comment>
<proteinExistence type="predicted"/>
<dbReference type="EMBL" id="QKKF02018223">
    <property type="protein sequence ID" value="RZF40484.1"/>
    <property type="molecule type" value="Genomic_DNA"/>
</dbReference>
<feature type="domain" description="EGF-like" evidence="4">
    <location>
        <begin position="70"/>
        <end position="109"/>
    </location>
</feature>
<dbReference type="OrthoDB" id="4405280at2759"/>
<dbReference type="Proteomes" id="UP000291343">
    <property type="component" value="Unassembled WGS sequence"/>
</dbReference>
<keyword evidence="1" id="KW-0245">EGF-like domain</keyword>
<dbReference type="InParanoid" id="A0A482X3Y0"/>
<protein>
    <recommendedName>
        <fullName evidence="4">EGF-like domain-containing protein</fullName>
    </recommendedName>
</protein>
<dbReference type="SMART" id="SM00181">
    <property type="entry name" value="EGF"/>
    <property type="match status" value="7"/>
</dbReference>
<dbReference type="AlphaFoldDB" id="A0A482X3Y0"/>
<name>A0A482X3Y0_LAOST</name>
<dbReference type="PANTHER" id="PTHR22963">
    <property type="entry name" value="ENDOGLIN-RELATED"/>
    <property type="match status" value="1"/>
</dbReference>
<dbReference type="PANTHER" id="PTHR22963:SF38">
    <property type="entry name" value="LP13770P"/>
    <property type="match status" value="1"/>
</dbReference>
<dbReference type="InterPro" id="IPR000742">
    <property type="entry name" value="EGF"/>
</dbReference>
<keyword evidence="6" id="KW-1185">Reference proteome</keyword>
<reference evidence="5 6" key="1">
    <citation type="journal article" date="2017" name="Gigascience">
        <title>Genome sequence of the small brown planthopper, Laodelphax striatellus.</title>
        <authorList>
            <person name="Zhu J."/>
            <person name="Jiang F."/>
            <person name="Wang X."/>
            <person name="Yang P."/>
            <person name="Bao Y."/>
            <person name="Zhao W."/>
            <person name="Wang W."/>
            <person name="Lu H."/>
            <person name="Wang Q."/>
            <person name="Cui N."/>
            <person name="Li J."/>
            <person name="Chen X."/>
            <person name="Luo L."/>
            <person name="Yu J."/>
            <person name="Kang L."/>
            <person name="Cui F."/>
        </authorList>
    </citation>
    <scope>NUCLEOTIDE SEQUENCE [LARGE SCALE GENOMIC DNA]</scope>
    <source>
        <strain evidence="5">Lst14</strain>
    </source>
</reference>
<dbReference type="FunCoup" id="A0A482X3Y0">
    <property type="interactions" value="37"/>
</dbReference>
<feature type="signal peptide" evidence="3">
    <location>
        <begin position="1"/>
        <end position="21"/>
    </location>
</feature>
<organism evidence="5 6">
    <name type="scientific">Laodelphax striatellus</name>
    <name type="common">Small brown planthopper</name>
    <name type="synonym">Delphax striatella</name>
    <dbReference type="NCBI Taxonomy" id="195883"/>
    <lineage>
        <taxon>Eukaryota</taxon>
        <taxon>Metazoa</taxon>
        <taxon>Ecdysozoa</taxon>
        <taxon>Arthropoda</taxon>
        <taxon>Hexapoda</taxon>
        <taxon>Insecta</taxon>
        <taxon>Pterygota</taxon>
        <taxon>Neoptera</taxon>
        <taxon>Paraneoptera</taxon>
        <taxon>Hemiptera</taxon>
        <taxon>Auchenorrhyncha</taxon>
        <taxon>Fulgoroidea</taxon>
        <taxon>Delphacidae</taxon>
        <taxon>Criomorphinae</taxon>
        <taxon>Laodelphax</taxon>
    </lineage>
</organism>
<feature type="compositionally biased region" description="Polar residues" evidence="2">
    <location>
        <begin position="24"/>
        <end position="41"/>
    </location>
</feature>
<feature type="domain" description="EGF-like" evidence="4">
    <location>
        <begin position="334"/>
        <end position="378"/>
    </location>
</feature>
<evidence type="ECO:0000259" key="4">
    <source>
        <dbReference type="PROSITE" id="PS50026"/>
    </source>
</evidence>
<dbReference type="STRING" id="195883.A0A482X3Y0"/>
<feature type="domain" description="EGF-like" evidence="4">
    <location>
        <begin position="172"/>
        <end position="211"/>
    </location>
</feature>